<dbReference type="Gene3D" id="3.40.50.2000">
    <property type="entry name" value="Glycogen Phosphorylase B"/>
    <property type="match status" value="1"/>
</dbReference>
<dbReference type="PANTHER" id="PTHR21015">
    <property type="entry name" value="UDP-N-ACETYLGLUCOSAMINE--N-ACETYLMURAMYL-(PENTAPEPTIDE) PYROPHOSPHORYL-UNDECAPRENOL N-ACETYLGLUCOSAMINE TRANSFERASE 1"/>
    <property type="match status" value="1"/>
</dbReference>
<dbReference type="AlphaFoldDB" id="A0AA96WM62"/>
<dbReference type="Pfam" id="PF04101">
    <property type="entry name" value="Glyco_tran_28_C"/>
    <property type="match status" value="1"/>
</dbReference>
<accession>A0AA96WM62</accession>
<dbReference type="InterPro" id="IPR007235">
    <property type="entry name" value="Glyco_trans_28_C"/>
</dbReference>
<dbReference type="GO" id="GO:0016758">
    <property type="term" value="F:hexosyltransferase activity"/>
    <property type="evidence" value="ECO:0007669"/>
    <property type="project" value="InterPro"/>
</dbReference>
<sequence>MKRLMFYCQHILGIGHLVRSLEIVRGLLQDFEIFFINGGEVIDGFPVPRVPHGPEGHQVHLINIPAIKTDSEFRELQIPDGFQTVEQVLAHRRDLLLSIFEQVQPNVLMIELFPFGRRRFSAELIPLLEQAKAADTKVVCSLRDIVVTKQDRARHEEKICRLMNQYFDLLLIHGDPQFMPLEVSFSRVQDLNCPVHYTGYVAQMNGPDPAEVPIPSVPQPLILTSVGGGRFGHELLHCVAQASKFLDDQIPHQIQMFTGPFCPDDVYASLRDMALQRRNLTVERFTPHLLHYMRQADLSISMAGYNTTMNVLTTGVRSMLLPFQGNDDQEQRLRSERLAELGIVQVIQRQDLQPERFAQKVIASLQQAPASIRFDMQGVEKTAQLVRSMVREVAVV</sequence>
<organism evidence="2">
    <name type="scientific">Leptolyngbya sp. NK1-12</name>
    <dbReference type="NCBI Taxonomy" id="2547451"/>
    <lineage>
        <taxon>Bacteria</taxon>
        <taxon>Bacillati</taxon>
        <taxon>Cyanobacteriota</taxon>
        <taxon>Cyanophyceae</taxon>
        <taxon>Leptolyngbyales</taxon>
        <taxon>Leptolyngbyaceae</taxon>
        <taxon>Leptolyngbya group</taxon>
        <taxon>Leptolyngbya</taxon>
    </lineage>
</organism>
<name>A0AA96WM62_9CYAN</name>
<feature type="domain" description="Glycosyl transferase family 28 C-terminal" evidence="1">
    <location>
        <begin position="228"/>
        <end position="368"/>
    </location>
</feature>
<dbReference type="RefSeq" id="WP_316436019.1">
    <property type="nucleotide sequence ID" value="NZ_CP053587.1"/>
</dbReference>
<dbReference type="PANTHER" id="PTHR21015:SF28">
    <property type="entry name" value="SLL1722 PROTEIN"/>
    <property type="match status" value="1"/>
</dbReference>
<proteinExistence type="predicted"/>
<evidence type="ECO:0000259" key="1">
    <source>
        <dbReference type="Pfam" id="PF04101"/>
    </source>
</evidence>
<protein>
    <submittedName>
        <fullName evidence="2">Glycosyl transferase</fullName>
    </submittedName>
</protein>
<dbReference type="EMBL" id="CP053587">
    <property type="protein sequence ID" value="WNZ27625.1"/>
    <property type="molecule type" value="Genomic_DNA"/>
</dbReference>
<keyword evidence="2" id="KW-0808">Transferase</keyword>
<dbReference type="SUPFAM" id="SSF53756">
    <property type="entry name" value="UDP-Glycosyltransferase/glycogen phosphorylase"/>
    <property type="match status" value="1"/>
</dbReference>
<reference evidence="2" key="1">
    <citation type="submission" date="2020-05" db="EMBL/GenBank/DDBJ databases">
        <authorList>
            <person name="Zhu T."/>
            <person name="Keshari N."/>
            <person name="Lu X."/>
        </authorList>
    </citation>
    <scope>NUCLEOTIDE SEQUENCE</scope>
    <source>
        <strain evidence="2">NK1-12</strain>
    </source>
</reference>
<gene>
    <name evidence="2" type="ORF">HJG54_32765</name>
</gene>
<evidence type="ECO:0000313" key="2">
    <source>
        <dbReference type="EMBL" id="WNZ27625.1"/>
    </source>
</evidence>